<protein>
    <submittedName>
        <fullName evidence="2">Uncharacterized protein</fullName>
    </submittedName>
</protein>
<feature type="transmembrane region" description="Helical" evidence="1">
    <location>
        <begin position="108"/>
        <end position="129"/>
    </location>
</feature>
<sequence length="132" mass="15219">KSSSDCKGFHLRDCLYNYLGYDVNKATEHEFIDYQSPQYVMSCHAPYPNIGFAAGPYSEPAGYQDNPSDQEPKYNRNGNFTSLQYSDKYVRHAFIRKTAGKKMGFKKFMVLLFVLISLIFPFIPPILYFEGL</sequence>
<evidence type="ECO:0000256" key="1">
    <source>
        <dbReference type="SAM" id="Phobius"/>
    </source>
</evidence>
<dbReference type="Proteomes" id="UP000290809">
    <property type="component" value="Unassembled WGS sequence"/>
</dbReference>
<keyword evidence="1" id="KW-0472">Membrane</keyword>
<proteinExistence type="predicted"/>
<evidence type="ECO:0000313" key="3">
    <source>
        <dbReference type="Proteomes" id="UP000290809"/>
    </source>
</evidence>
<accession>A0A430QUB1</accession>
<dbReference type="AlphaFoldDB" id="A0A430QUB1"/>
<evidence type="ECO:0000313" key="2">
    <source>
        <dbReference type="EMBL" id="RTG91237.1"/>
    </source>
</evidence>
<keyword evidence="1" id="KW-1133">Transmembrane helix</keyword>
<gene>
    <name evidence="2" type="ORF">DC041_0004810</name>
</gene>
<dbReference type="EMBL" id="QMKO01000373">
    <property type="protein sequence ID" value="RTG91237.1"/>
    <property type="molecule type" value="Genomic_DNA"/>
</dbReference>
<organism evidence="2 3">
    <name type="scientific">Schistosoma bovis</name>
    <name type="common">Blood fluke</name>
    <dbReference type="NCBI Taxonomy" id="6184"/>
    <lineage>
        <taxon>Eukaryota</taxon>
        <taxon>Metazoa</taxon>
        <taxon>Spiralia</taxon>
        <taxon>Lophotrochozoa</taxon>
        <taxon>Platyhelminthes</taxon>
        <taxon>Trematoda</taxon>
        <taxon>Digenea</taxon>
        <taxon>Strigeidida</taxon>
        <taxon>Schistosomatoidea</taxon>
        <taxon>Schistosomatidae</taxon>
        <taxon>Schistosoma</taxon>
    </lineage>
</organism>
<reference evidence="2 3" key="1">
    <citation type="journal article" date="2019" name="PLoS Pathog.">
        <title>Genome sequence of the bovine parasite Schistosoma bovis Tanzania.</title>
        <authorList>
            <person name="Oey H."/>
            <person name="Zakrzewski M."/>
            <person name="Gobert G."/>
            <person name="Gravermann K."/>
            <person name="Stoye J."/>
            <person name="Jones M."/>
            <person name="Mcmanus D."/>
            <person name="Krause L."/>
        </authorList>
    </citation>
    <scope>NUCLEOTIDE SEQUENCE [LARGE SCALE GENOMIC DNA]</scope>
    <source>
        <strain evidence="2 3">TAN1997</strain>
    </source>
</reference>
<keyword evidence="1" id="KW-0812">Transmembrane</keyword>
<keyword evidence="3" id="KW-1185">Reference proteome</keyword>
<comment type="caution">
    <text evidence="2">The sequence shown here is derived from an EMBL/GenBank/DDBJ whole genome shotgun (WGS) entry which is preliminary data.</text>
</comment>
<name>A0A430QUB1_SCHBO</name>
<feature type="non-terminal residue" evidence="2">
    <location>
        <position position="1"/>
    </location>
</feature>